<feature type="transmembrane region" description="Helical" evidence="1">
    <location>
        <begin position="32"/>
        <end position="56"/>
    </location>
</feature>
<comment type="caution">
    <text evidence="2">The sequence shown here is derived from an EMBL/GenBank/DDBJ whole genome shotgun (WGS) entry which is preliminary data.</text>
</comment>
<dbReference type="RefSeq" id="WP_422862958.1">
    <property type="nucleotide sequence ID" value="NZ_JAMSKV010000002.1"/>
</dbReference>
<keyword evidence="1" id="KW-0812">Transmembrane</keyword>
<dbReference type="Proteomes" id="UP001524587">
    <property type="component" value="Unassembled WGS sequence"/>
</dbReference>
<name>A0ABT1W3R8_9PROT</name>
<proteinExistence type="predicted"/>
<evidence type="ECO:0000256" key="1">
    <source>
        <dbReference type="SAM" id="Phobius"/>
    </source>
</evidence>
<accession>A0ABT1W3R8</accession>
<reference evidence="2 3" key="1">
    <citation type="submission" date="2022-06" db="EMBL/GenBank/DDBJ databases">
        <title>Endosaccharibacter gen. nov., sp. nov., endophytic bacteria isolated from sugarcane.</title>
        <authorList>
            <person name="Pitiwittayakul N."/>
            <person name="Yukphan P."/>
            <person name="Charoenyingcharoen P."/>
            <person name="Tanasupawat S."/>
        </authorList>
    </citation>
    <scope>NUCLEOTIDE SEQUENCE [LARGE SCALE GENOMIC DNA]</scope>
    <source>
        <strain evidence="2 3">KSS8</strain>
    </source>
</reference>
<protein>
    <submittedName>
        <fullName evidence="2">Uncharacterized protein</fullName>
    </submittedName>
</protein>
<organism evidence="2 3">
    <name type="scientific">Endosaccharibacter trunci</name>
    <dbReference type="NCBI Taxonomy" id="2812733"/>
    <lineage>
        <taxon>Bacteria</taxon>
        <taxon>Pseudomonadati</taxon>
        <taxon>Pseudomonadota</taxon>
        <taxon>Alphaproteobacteria</taxon>
        <taxon>Acetobacterales</taxon>
        <taxon>Acetobacteraceae</taxon>
        <taxon>Endosaccharibacter</taxon>
    </lineage>
</organism>
<keyword evidence="1" id="KW-0472">Membrane</keyword>
<gene>
    <name evidence="2" type="ORF">NFI95_03495</name>
</gene>
<feature type="transmembrane region" description="Helical" evidence="1">
    <location>
        <begin position="6"/>
        <end position="25"/>
    </location>
</feature>
<keyword evidence="1" id="KW-1133">Transmembrane helix</keyword>
<keyword evidence="3" id="KW-1185">Reference proteome</keyword>
<sequence>MYFPLVISVVLVALWLAGGIVYGWWKRFYGWFVALGSLGAVGGAALLVILFVGPYWKVIYDTVIQPG</sequence>
<evidence type="ECO:0000313" key="3">
    <source>
        <dbReference type="Proteomes" id="UP001524587"/>
    </source>
</evidence>
<evidence type="ECO:0000313" key="2">
    <source>
        <dbReference type="EMBL" id="MCQ8277514.1"/>
    </source>
</evidence>
<dbReference type="EMBL" id="JAMSKV010000002">
    <property type="protein sequence ID" value="MCQ8277514.1"/>
    <property type="molecule type" value="Genomic_DNA"/>
</dbReference>